<dbReference type="Proteomes" id="UP000827976">
    <property type="component" value="Chromosome 10"/>
</dbReference>
<organism evidence="1 2">
    <name type="scientific">Dioscorea alata</name>
    <name type="common">Purple yam</name>
    <dbReference type="NCBI Taxonomy" id="55571"/>
    <lineage>
        <taxon>Eukaryota</taxon>
        <taxon>Viridiplantae</taxon>
        <taxon>Streptophyta</taxon>
        <taxon>Embryophyta</taxon>
        <taxon>Tracheophyta</taxon>
        <taxon>Spermatophyta</taxon>
        <taxon>Magnoliopsida</taxon>
        <taxon>Liliopsida</taxon>
        <taxon>Dioscoreales</taxon>
        <taxon>Dioscoreaceae</taxon>
        <taxon>Dioscorea</taxon>
    </lineage>
</organism>
<protein>
    <submittedName>
        <fullName evidence="1">Non-specific serine/threonine protein kinase protein</fullName>
        <ecNumber evidence="1">2.7.11.1</ecNumber>
    </submittedName>
</protein>
<evidence type="ECO:0000313" key="2">
    <source>
        <dbReference type="Proteomes" id="UP000827976"/>
    </source>
</evidence>
<accession>A0ACB7VBX9</accession>
<keyword evidence="2" id="KW-1185">Reference proteome</keyword>
<name>A0ACB7VBX9_DIOAL</name>
<dbReference type="EC" id="2.7.11.1" evidence="1"/>
<reference evidence="2" key="1">
    <citation type="journal article" date="2022" name="Nat. Commun.">
        <title>Chromosome evolution and the genetic basis of agronomically important traits in greater yam.</title>
        <authorList>
            <person name="Bredeson J.V."/>
            <person name="Lyons J.B."/>
            <person name="Oniyinde I.O."/>
            <person name="Okereke N.R."/>
            <person name="Kolade O."/>
            <person name="Nnabue I."/>
            <person name="Nwadili C.O."/>
            <person name="Hribova E."/>
            <person name="Parker M."/>
            <person name="Nwogha J."/>
            <person name="Shu S."/>
            <person name="Carlson J."/>
            <person name="Kariba R."/>
            <person name="Muthemba S."/>
            <person name="Knop K."/>
            <person name="Barton G.J."/>
            <person name="Sherwood A.V."/>
            <person name="Lopez-Montes A."/>
            <person name="Asiedu R."/>
            <person name="Jamnadass R."/>
            <person name="Muchugi A."/>
            <person name="Goodstein D."/>
            <person name="Egesi C.N."/>
            <person name="Featherston J."/>
            <person name="Asfaw A."/>
            <person name="Simpson G.G."/>
            <person name="Dolezel J."/>
            <person name="Hendre P.S."/>
            <person name="Van Deynze A."/>
            <person name="Kumar P.L."/>
            <person name="Obidiegwu J.E."/>
            <person name="Bhattacharjee R."/>
            <person name="Rokhsar D.S."/>
        </authorList>
    </citation>
    <scope>NUCLEOTIDE SEQUENCE [LARGE SCALE GENOMIC DNA]</scope>
    <source>
        <strain evidence="2">cv. TDa95/00328</strain>
    </source>
</reference>
<comment type="caution">
    <text evidence="1">The sequence shown here is derived from an EMBL/GenBank/DDBJ whole genome shotgun (WGS) entry which is preliminary data.</text>
</comment>
<evidence type="ECO:0000313" key="1">
    <source>
        <dbReference type="EMBL" id="KAH7671009.1"/>
    </source>
</evidence>
<keyword evidence="1" id="KW-0808">Transferase</keyword>
<keyword evidence="1" id="KW-0723">Serine/threonine-protein kinase</keyword>
<dbReference type="EMBL" id="CM037020">
    <property type="protein sequence ID" value="KAH7671009.1"/>
    <property type="molecule type" value="Genomic_DNA"/>
</dbReference>
<proteinExistence type="predicted"/>
<sequence length="592" mass="64390">MPATLRAAAAAPLLLSCFTGLILFTMAEDSDVRCLRGVDNALTTASSRLPWNFANSSSGFVCSFSGVFCWNDQQNRVISLSLSSMSLSGTLPSDLRFCTSLQTLDLSSNSISGVLPSSLCTWLPYLVTLDLSSNQLSGPLPAELSNCRFLNTLVLDHNSFSGSIPASIARLDRLKRLDLSDNQLSGAIPPSLPVSDPASFANNPSLCGHPLRSCHSSLTRTSLIIIIASGVFGAAASLLLAFLIWRWRSKKHLAGAAGEDGLRWADRLRSSQHRLTEVSLFHKPIVKVKLADIMAATNGFHPNHIITAGSSRTGTAYKAVLRDGSALTVKRLHGCDLLEKPFRAEMNRLGQLRHPNLVPLLGFCLVEDERLLIYKNMPHGPISDLQFELDWPTRLKIGVGAARGIAWLHHGFQTPYIHQSISSSAVLLDEEYGARFTDIGILRLLTKTSEAGEPGYIAPELAISTTVPLVATTKSDVYAFGVVLLELVTGQKAMEISECDYNGDVFKGSLVDWVCLLSASGRIVDVVDGCIRGKGYDSKIMQFLDVARQCVAARPQDRPSMYKVYESLKAIEGDDEEDELDEFPLSFGKDAE</sequence>
<keyword evidence="1" id="KW-0418">Kinase</keyword>
<gene>
    <name evidence="1" type="ORF">IHE45_10G064900</name>
</gene>